<reference evidence="1 2" key="1">
    <citation type="submission" date="2020-03" db="EMBL/GenBank/DDBJ databases">
        <title>Whole genome shotgun sequence of Phytohabitans houttuyneae NBRC 108639.</title>
        <authorList>
            <person name="Komaki H."/>
            <person name="Tamura T."/>
        </authorList>
    </citation>
    <scope>NUCLEOTIDE SEQUENCE [LARGE SCALE GENOMIC DNA]</scope>
    <source>
        <strain evidence="1 2">NBRC 108639</strain>
    </source>
</reference>
<protein>
    <submittedName>
        <fullName evidence="1">Uncharacterized protein</fullName>
    </submittedName>
</protein>
<gene>
    <name evidence="1" type="ORF">Phou_090370</name>
</gene>
<evidence type="ECO:0000313" key="2">
    <source>
        <dbReference type="Proteomes" id="UP000482800"/>
    </source>
</evidence>
<dbReference type="Proteomes" id="UP000482800">
    <property type="component" value="Unassembled WGS sequence"/>
</dbReference>
<proteinExistence type="predicted"/>
<name>A0A6V8KST0_9ACTN</name>
<dbReference type="RefSeq" id="WP_173069629.1">
    <property type="nucleotide sequence ID" value="NZ_BAABGO010000048.1"/>
</dbReference>
<accession>A0A6V8KST0</accession>
<reference evidence="1 2" key="2">
    <citation type="submission" date="2020-03" db="EMBL/GenBank/DDBJ databases">
        <authorList>
            <person name="Ichikawa N."/>
            <person name="Kimura A."/>
            <person name="Kitahashi Y."/>
            <person name="Uohara A."/>
        </authorList>
    </citation>
    <scope>NUCLEOTIDE SEQUENCE [LARGE SCALE GENOMIC DNA]</scope>
    <source>
        <strain evidence="1 2">NBRC 108639</strain>
    </source>
</reference>
<organism evidence="1 2">
    <name type="scientific">Phytohabitans houttuyneae</name>
    <dbReference type="NCBI Taxonomy" id="1076126"/>
    <lineage>
        <taxon>Bacteria</taxon>
        <taxon>Bacillati</taxon>
        <taxon>Actinomycetota</taxon>
        <taxon>Actinomycetes</taxon>
        <taxon>Micromonosporales</taxon>
        <taxon>Micromonosporaceae</taxon>
    </lineage>
</organism>
<comment type="caution">
    <text evidence="1">The sequence shown here is derived from an EMBL/GenBank/DDBJ whole genome shotgun (WGS) entry which is preliminary data.</text>
</comment>
<keyword evidence="2" id="KW-1185">Reference proteome</keyword>
<evidence type="ECO:0000313" key="1">
    <source>
        <dbReference type="EMBL" id="GFJ84857.1"/>
    </source>
</evidence>
<sequence>MTAPKRPDQRGPAYTHVKAVHHAGPVCGADDGPVTRVTEDPHLVTCPDCPDLAWIEALPDDATAGDPRVIELLREAKRGAFRKIDGVVVDATTAAAILTVYDALKPATRAKLVALRIDRMAAVAWRLLRPHV</sequence>
<dbReference type="AlphaFoldDB" id="A0A6V8KST0"/>
<dbReference type="EMBL" id="BLPF01000004">
    <property type="protein sequence ID" value="GFJ84857.1"/>
    <property type="molecule type" value="Genomic_DNA"/>
</dbReference>